<accession>A0A127P995</accession>
<dbReference type="PATRIC" id="fig|158899.10.peg.1540"/>
<reference evidence="10 11" key="1">
    <citation type="submission" date="2015-11" db="EMBL/GenBank/DDBJ databases">
        <title>Exploring the genomic traits of fungus-feeding bacterial genus Collimonas.</title>
        <authorList>
            <person name="Song C."/>
            <person name="Schmidt R."/>
            <person name="de Jager V."/>
            <person name="Krzyzanowska D."/>
            <person name="Jongedijk E."/>
            <person name="Cankar K."/>
            <person name="Beekwilder J."/>
            <person name="van Veen A."/>
            <person name="de Boer W."/>
            <person name="van Veen J.A."/>
            <person name="Garbeva P."/>
        </authorList>
    </citation>
    <scope>NUCLEOTIDE SEQUENCE [LARGE SCALE GENOMIC DNA]</scope>
    <source>
        <strain evidence="10 11">Ter6</strain>
    </source>
</reference>
<evidence type="ECO:0000256" key="3">
    <source>
        <dbReference type="ARBA" id="ARBA00022475"/>
    </source>
</evidence>
<evidence type="ECO:0000256" key="7">
    <source>
        <dbReference type="SAM" id="Phobius"/>
    </source>
</evidence>
<comment type="subcellular location">
    <subcellularLocation>
        <location evidence="1">Cell membrane</location>
        <topology evidence="1">Multi-pass membrane protein</topology>
    </subcellularLocation>
</comment>
<gene>
    <name evidence="10" type="ORF">CFter6_1531</name>
</gene>
<keyword evidence="3" id="KW-1003">Cell membrane</keyword>
<dbReference type="InterPro" id="IPR011014">
    <property type="entry name" value="MscS_channel_TM-2"/>
</dbReference>
<feature type="domain" description="Mechanosensitive ion channel MscS" evidence="8">
    <location>
        <begin position="258"/>
        <end position="323"/>
    </location>
</feature>
<feature type="transmembrane region" description="Helical" evidence="7">
    <location>
        <begin position="171"/>
        <end position="195"/>
    </location>
</feature>
<evidence type="ECO:0000256" key="2">
    <source>
        <dbReference type="ARBA" id="ARBA00008017"/>
    </source>
</evidence>
<evidence type="ECO:0000256" key="5">
    <source>
        <dbReference type="ARBA" id="ARBA00022989"/>
    </source>
</evidence>
<dbReference type="Proteomes" id="UP000072421">
    <property type="component" value="Chromosome"/>
</dbReference>
<dbReference type="PANTHER" id="PTHR30347:SF1">
    <property type="entry name" value="MECHANOSENSITIVE CHANNEL MSCK"/>
    <property type="match status" value="1"/>
</dbReference>
<dbReference type="Gene3D" id="3.30.70.100">
    <property type="match status" value="1"/>
</dbReference>
<feature type="transmembrane region" description="Helical" evidence="7">
    <location>
        <begin position="95"/>
        <end position="113"/>
    </location>
</feature>
<sequence length="457" mass="50823">MPDIFTDLLNDLLNNLRAPGLPAQVGLLLLCVGLGWLLARLLRRSFSVSTVQPQAMQIGLGSFSKVLTPIITLLLLILVKLALQKWQQPVNVMRLMIPLVASLALMRFVFYVLRRVFARNSGVGTFLLLFEKSFGVLVWIGLLLYITGWWPDLFDYLDSTVLPIGRYKVSLLAVMQALVSVLVTLVIALWAGAALEERLMRVNTVHSSVRTVVARMARAFLILVAVLLSLSLVGIDLTVLSVFGGALGVALGLGLQKIASSYVSGFVILLERSLAIGDMVGVSTFYGKVVQINSRYTVLQGLDGIDTVVPNEVFMINAVQNYSLTNRILRLATHVMIEHQDDVESILLLLEQVTVEVDRVSREILPQALLMKIGPDGLELEVGFWITDPENGRLNVLSDVNRAIWRVLQSRQIKVAQLKRDIRMVHDAELHKSNFDAYSQQDLPLDRLRDSPKPKNI</sequence>
<comment type="similarity">
    <text evidence="2">Belongs to the MscS (TC 1.A.23) family.</text>
</comment>
<dbReference type="EMBL" id="CP013232">
    <property type="protein sequence ID" value="AMO94235.1"/>
    <property type="molecule type" value="Genomic_DNA"/>
</dbReference>
<keyword evidence="4 7" id="KW-0812">Transmembrane</keyword>
<dbReference type="InterPro" id="IPR011066">
    <property type="entry name" value="MscS_channel_C_sf"/>
</dbReference>
<dbReference type="OrthoDB" id="9809206at2"/>
<dbReference type="InterPro" id="IPR006685">
    <property type="entry name" value="MscS_channel_2nd"/>
</dbReference>
<dbReference type="Pfam" id="PF21082">
    <property type="entry name" value="MS_channel_3rd"/>
    <property type="match status" value="1"/>
</dbReference>
<dbReference type="InterPro" id="IPR010920">
    <property type="entry name" value="LSM_dom_sf"/>
</dbReference>
<dbReference type="Pfam" id="PF00924">
    <property type="entry name" value="MS_channel_2nd"/>
    <property type="match status" value="1"/>
</dbReference>
<feature type="transmembrane region" description="Helical" evidence="7">
    <location>
        <begin position="216"/>
        <end position="235"/>
    </location>
</feature>
<dbReference type="GO" id="GO:0005886">
    <property type="term" value="C:plasma membrane"/>
    <property type="evidence" value="ECO:0007669"/>
    <property type="project" value="UniProtKB-SubCell"/>
</dbReference>
<dbReference type="SUPFAM" id="SSF82689">
    <property type="entry name" value="Mechanosensitive channel protein MscS (YggB), C-terminal domain"/>
    <property type="match status" value="1"/>
</dbReference>
<protein>
    <submittedName>
        <fullName evidence="10">Mechanosensitive ion channel family protein</fullName>
    </submittedName>
</protein>
<dbReference type="PANTHER" id="PTHR30347">
    <property type="entry name" value="POTASSIUM CHANNEL RELATED"/>
    <property type="match status" value="1"/>
</dbReference>
<dbReference type="SUPFAM" id="SSF82861">
    <property type="entry name" value="Mechanosensitive channel protein MscS (YggB), transmembrane region"/>
    <property type="match status" value="1"/>
</dbReference>
<feature type="domain" description="Mechanosensitive ion channel MscS C-terminal" evidence="9">
    <location>
        <begin position="335"/>
        <end position="414"/>
    </location>
</feature>
<feature type="transmembrane region" description="Helical" evidence="7">
    <location>
        <begin position="20"/>
        <end position="42"/>
    </location>
</feature>
<evidence type="ECO:0000259" key="8">
    <source>
        <dbReference type="Pfam" id="PF00924"/>
    </source>
</evidence>
<evidence type="ECO:0000313" key="11">
    <source>
        <dbReference type="Proteomes" id="UP000072421"/>
    </source>
</evidence>
<dbReference type="GO" id="GO:0008381">
    <property type="term" value="F:mechanosensitive monoatomic ion channel activity"/>
    <property type="evidence" value="ECO:0007669"/>
    <property type="project" value="UniProtKB-ARBA"/>
</dbReference>
<dbReference type="SUPFAM" id="SSF50182">
    <property type="entry name" value="Sm-like ribonucleoproteins"/>
    <property type="match status" value="1"/>
</dbReference>
<evidence type="ECO:0000256" key="6">
    <source>
        <dbReference type="ARBA" id="ARBA00023136"/>
    </source>
</evidence>
<dbReference type="Gene3D" id="2.30.30.60">
    <property type="match status" value="1"/>
</dbReference>
<name>A0A127P995_9BURK</name>
<feature type="transmembrane region" description="Helical" evidence="7">
    <location>
        <begin position="63"/>
        <end position="83"/>
    </location>
</feature>
<feature type="transmembrane region" description="Helical" evidence="7">
    <location>
        <begin position="134"/>
        <end position="151"/>
    </location>
</feature>
<evidence type="ECO:0000259" key="9">
    <source>
        <dbReference type="Pfam" id="PF21082"/>
    </source>
</evidence>
<evidence type="ECO:0000256" key="1">
    <source>
        <dbReference type="ARBA" id="ARBA00004651"/>
    </source>
</evidence>
<keyword evidence="6 7" id="KW-0472">Membrane</keyword>
<dbReference type="InterPro" id="IPR052702">
    <property type="entry name" value="MscS-like_channel"/>
</dbReference>
<proteinExistence type="inferred from homology"/>
<keyword evidence="5 7" id="KW-1133">Transmembrane helix</keyword>
<dbReference type="InterPro" id="IPR023408">
    <property type="entry name" value="MscS_beta-dom_sf"/>
</dbReference>
<dbReference type="AlphaFoldDB" id="A0A127P995"/>
<evidence type="ECO:0000256" key="4">
    <source>
        <dbReference type="ARBA" id="ARBA00022692"/>
    </source>
</evidence>
<evidence type="ECO:0000313" key="10">
    <source>
        <dbReference type="EMBL" id="AMO94235.1"/>
    </source>
</evidence>
<dbReference type="Gene3D" id="1.10.287.1260">
    <property type="match status" value="1"/>
</dbReference>
<dbReference type="RefSeq" id="WP_082814646.1">
    <property type="nucleotide sequence ID" value="NZ_CP013232.1"/>
</dbReference>
<dbReference type="InterPro" id="IPR049278">
    <property type="entry name" value="MS_channel_C"/>
</dbReference>
<organism evidence="10">
    <name type="scientific">Collimonas fungivorans</name>
    <dbReference type="NCBI Taxonomy" id="158899"/>
    <lineage>
        <taxon>Bacteria</taxon>
        <taxon>Pseudomonadati</taxon>
        <taxon>Pseudomonadota</taxon>
        <taxon>Betaproteobacteria</taxon>
        <taxon>Burkholderiales</taxon>
        <taxon>Oxalobacteraceae</taxon>
        <taxon>Collimonas</taxon>
    </lineage>
</organism>